<evidence type="ECO:0000256" key="2">
    <source>
        <dbReference type="SAM" id="SignalP"/>
    </source>
</evidence>
<keyword evidence="2" id="KW-0732">Signal</keyword>
<dbReference type="Pfam" id="PF09935">
    <property type="entry name" value="DUF2167"/>
    <property type="match status" value="1"/>
</dbReference>
<evidence type="ECO:0000313" key="3">
    <source>
        <dbReference type="EMBL" id="SMC28652.1"/>
    </source>
</evidence>
<dbReference type="STRING" id="1121001.SAMN02745857_03357"/>
<feature type="transmembrane region" description="Helical" evidence="1">
    <location>
        <begin position="252"/>
        <end position="280"/>
    </location>
</feature>
<protein>
    <submittedName>
        <fullName evidence="3">Uncharacterized membrane-anchored protein</fullName>
    </submittedName>
</protein>
<keyword evidence="1" id="KW-0812">Transmembrane</keyword>
<evidence type="ECO:0000313" key="4">
    <source>
        <dbReference type="Proteomes" id="UP000192761"/>
    </source>
</evidence>
<sequence length="292" mass="31682">MNKRITALLAGALLACASLPALAVTQEEANKAAAKTAQHGPIDIKLIDQAVLKLPQGYTFVPKAEAAQLLDAMGNQSSDDLLGIILPENEKSSWFMELSFEKSGYIKDDDAKDWNADDLLTSLKEGTEDGNKMRKERGIQEFEVLGWVEKPNYRADAHQLVWSANTRNKGAPASEEQGVNYNTYALGREGYVSMNLVTGMNTVEQEKPEVKAMLAALNFNEGKRYQDFNASTDHIAEYGLAALVAGVGAKKLGLLAIMGAFFVKSFKLILLAVAGGFAAIRKFFGGKKEAAE</sequence>
<reference evidence="3 4" key="1">
    <citation type="submission" date="2017-04" db="EMBL/GenBank/DDBJ databases">
        <authorList>
            <person name="Afonso C.L."/>
            <person name="Miller P.J."/>
            <person name="Scott M.A."/>
            <person name="Spackman E."/>
            <person name="Goraichik I."/>
            <person name="Dimitrov K.M."/>
            <person name="Suarez D.L."/>
            <person name="Swayne D.E."/>
        </authorList>
    </citation>
    <scope>NUCLEOTIDE SEQUENCE [LARGE SCALE GENOMIC DNA]</scope>
    <source>
        <strain evidence="3 4">DSM 23236</strain>
    </source>
</reference>
<dbReference type="InterPro" id="IPR018682">
    <property type="entry name" value="DUF2167_membr"/>
</dbReference>
<feature type="signal peptide" evidence="2">
    <location>
        <begin position="1"/>
        <end position="23"/>
    </location>
</feature>
<keyword evidence="1" id="KW-1133">Transmembrane helix</keyword>
<dbReference type="RefSeq" id="WP_084092306.1">
    <property type="nucleotide sequence ID" value="NZ_FWXD01000024.1"/>
</dbReference>
<keyword evidence="1" id="KW-0472">Membrane</keyword>
<keyword evidence="4" id="KW-1185">Reference proteome</keyword>
<gene>
    <name evidence="3" type="ORF">SAMN02745857_03357</name>
</gene>
<proteinExistence type="predicted"/>
<name>A0A1W1XXM8_9NEIS</name>
<evidence type="ECO:0000256" key="1">
    <source>
        <dbReference type="SAM" id="Phobius"/>
    </source>
</evidence>
<accession>A0A1W1XXM8</accession>
<feature type="chain" id="PRO_5010739058" evidence="2">
    <location>
        <begin position="24"/>
        <end position="292"/>
    </location>
</feature>
<organism evidence="3 4">
    <name type="scientific">Andreprevotia lacus DSM 23236</name>
    <dbReference type="NCBI Taxonomy" id="1121001"/>
    <lineage>
        <taxon>Bacteria</taxon>
        <taxon>Pseudomonadati</taxon>
        <taxon>Pseudomonadota</taxon>
        <taxon>Betaproteobacteria</taxon>
        <taxon>Neisseriales</taxon>
        <taxon>Chitinibacteraceae</taxon>
        <taxon>Andreprevotia</taxon>
    </lineage>
</organism>
<dbReference type="EMBL" id="FWXD01000024">
    <property type="protein sequence ID" value="SMC28652.1"/>
    <property type="molecule type" value="Genomic_DNA"/>
</dbReference>
<dbReference type="PROSITE" id="PS51257">
    <property type="entry name" value="PROKAR_LIPOPROTEIN"/>
    <property type="match status" value="1"/>
</dbReference>
<dbReference type="OrthoDB" id="196355at2"/>
<dbReference type="AlphaFoldDB" id="A0A1W1XXM8"/>
<dbReference type="Proteomes" id="UP000192761">
    <property type="component" value="Unassembled WGS sequence"/>
</dbReference>